<dbReference type="EMBL" id="LXJU01000258">
    <property type="protein sequence ID" value="OGE46442.1"/>
    <property type="molecule type" value="Genomic_DNA"/>
</dbReference>
<dbReference type="AlphaFoldDB" id="A0A1F5KZN9"/>
<evidence type="ECO:0000313" key="2">
    <source>
        <dbReference type="Proteomes" id="UP000177622"/>
    </source>
</evidence>
<protein>
    <submittedName>
        <fullName evidence="1">Uncharacterized protein</fullName>
    </submittedName>
</protein>
<dbReference type="Proteomes" id="UP000177622">
    <property type="component" value="Unassembled WGS sequence"/>
</dbReference>
<accession>A0A1F5KZN9</accession>
<gene>
    <name evidence="1" type="ORF">PENARI_c258G10022</name>
</gene>
<dbReference type="GeneID" id="34582965"/>
<name>A0A1F5KZN9_PENAI</name>
<reference evidence="1 2" key="1">
    <citation type="journal article" date="2016" name="Sci. Rep.">
        <title>Penicillium arizonense, a new, genome sequenced fungal species, reveals a high chemical diversity in secreted metabolites.</title>
        <authorList>
            <person name="Grijseels S."/>
            <person name="Nielsen J.C."/>
            <person name="Randelovic M."/>
            <person name="Nielsen J."/>
            <person name="Nielsen K.F."/>
            <person name="Workman M."/>
            <person name="Frisvad J.C."/>
        </authorList>
    </citation>
    <scope>NUCLEOTIDE SEQUENCE [LARGE SCALE GENOMIC DNA]</scope>
    <source>
        <strain evidence="1 2">CBS 141311</strain>
    </source>
</reference>
<sequence>MSYVKYCKLRPRANSRMHKPQTFVVHDEEDAVRFPSPECKASKSLICSTSPTPIPSMLCFFHMTTGGIDESLPRPSPSRFGSSDHALNGLLAAWIPGVQWVTIVVVRWHLASFEPETPKKPGEANALSS</sequence>
<proteinExistence type="predicted"/>
<organism evidence="1 2">
    <name type="scientific">Penicillium arizonense</name>
    <dbReference type="NCBI Taxonomy" id="1835702"/>
    <lineage>
        <taxon>Eukaryota</taxon>
        <taxon>Fungi</taxon>
        <taxon>Dikarya</taxon>
        <taxon>Ascomycota</taxon>
        <taxon>Pezizomycotina</taxon>
        <taxon>Eurotiomycetes</taxon>
        <taxon>Eurotiomycetidae</taxon>
        <taxon>Eurotiales</taxon>
        <taxon>Aspergillaceae</taxon>
        <taxon>Penicillium</taxon>
    </lineage>
</organism>
<keyword evidence="2" id="KW-1185">Reference proteome</keyword>
<comment type="caution">
    <text evidence="1">The sequence shown here is derived from an EMBL/GenBank/DDBJ whole genome shotgun (WGS) entry which is preliminary data.</text>
</comment>
<evidence type="ECO:0000313" key="1">
    <source>
        <dbReference type="EMBL" id="OGE46442.1"/>
    </source>
</evidence>
<dbReference type="RefSeq" id="XP_022481913.1">
    <property type="nucleotide sequence ID" value="XM_022638231.1"/>
</dbReference>